<evidence type="ECO:0000259" key="2">
    <source>
        <dbReference type="Pfam" id="PF20710"/>
    </source>
</evidence>
<name>A0A7R9ZM61_9STRA</name>
<feature type="region of interest" description="Disordered" evidence="1">
    <location>
        <begin position="172"/>
        <end position="256"/>
    </location>
</feature>
<evidence type="ECO:0000313" key="3">
    <source>
        <dbReference type="EMBL" id="CAD8332248.1"/>
    </source>
</evidence>
<reference evidence="3" key="1">
    <citation type="submission" date="2021-01" db="EMBL/GenBank/DDBJ databases">
        <authorList>
            <person name="Corre E."/>
            <person name="Pelletier E."/>
            <person name="Niang G."/>
            <person name="Scheremetjew M."/>
            <person name="Finn R."/>
            <person name="Kale V."/>
            <person name="Holt S."/>
            <person name="Cochrane G."/>
            <person name="Meng A."/>
            <person name="Brown T."/>
            <person name="Cohen L."/>
        </authorList>
    </citation>
    <scope>NUCLEOTIDE SEQUENCE</scope>
    <source>
        <strain evidence="3">CCMP3328</strain>
    </source>
</reference>
<feature type="compositionally biased region" description="Low complexity" evidence="1">
    <location>
        <begin position="198"/>
        <end position="208"/>
    </location>
</feature>
<dbReference type="EMBL" id="HBEF01006968">
    <property type="protein sequence ID" value="CAD8332248.1"/>
    <property type="molecule type" value="Transcribed_RNA"/>
</dbReference>
<feature type="compositionally biased region" description="Polar residues" evidence="1">
    <location>
        <begin position="226"/>
        <end position="242"/>
    </location>
</feature>
<gene>
    <name evidence="3" type="ORF">CAUS1442_LOCUS4347</name>
</gene>
<feature type="compositionally biased region" description="Polar residues" evidence="1">
    <location>
        <begin position="361"/>
        <end position="371"/>
    </location>
</feature>
<dbReference type="InterPro" id="IPR049227">
    <property type="entry name" value="DUF6824"/>
</dbReference>
<evidence type="ECO:0000256" key="1">
    <source>
        <dbReference type="SAM" id="MobiDB-lite"/>
    </source>
</evidence>
<proteinExistence type="predicted"/>
<dbReference type="Pfam" id="PF20710">
    <property type="entry name" value="DUF6824"/>
    <property type="match status" value="1"/>
</dbReference>
<sequence length="587" mass="62072">MRRPAPPSPTTPNPVLSSKFSRKRQRRQNVAGAVQSMLKNSSGASTVSASATVAGAPTSSTPSRKSTAQPRPNILIPPRGIGPIVYPNQNDVLCGRGGRINSHSGNIQFREMVSSRKKVYLAKSTKKLEKAHIAAKIVREIRAKDPPGRFLKEDRDTALWFDIGDQKAIKKAGQALREAAPEFRGDDDDSSGDEKAKASSPAAVAKGAKSPKSKSSKSSPKAAGMSQPSHSQVAANPESMGSNMHIPPGGNQMANSQLSPEEYAAKIAMPPPFSHAQQTQQQTSQTVKTIPIQAPPAHHSYSRNNRMYRTMPTSSGRSVANVSRHAMETLAEEQAAVPRHPNQPPPADILFDRSFYPPRTPSSGMSNGDHTMSSISGMSDQISSTYFGSGLGGNSLSGQSKMSGTDSFRFHHAQRLRYSDNNVAVPNTFASNHSDMTGSVRSIGSFSPSVAFADGNSINDHDSYKAITDDDPDFASGIMSISSHKYSIGSRGSAAFGLSSSANVPAIPHPSIVGRQSSGRSGAGISGHSNRSFSVDDMSIGSVTSAQWAAAVQAGGGGSINTMDDGRSMMSDMSSDFHALDLAGTFR</sequence>
<organism evidence="3">
    <name type="scientific">Craspedostauros australis</name>
    <dbReference type="NCBI Taxonomy" id="1486917"/>
    <lineage>
        <taxon>Eukaryota</taxon>
        <taxon>Sar</taxon>
        <taxon>Stramenopiles</taxon>
        <taxon>Ochrophyta</taxon>
        <taxon>Bacillariophyta</taxon>
        <taxon>Bacillariophyceae</taxon>
        <taxon>Bacillariophycidae</taxon>
        <taxon>Naviculales</taxon>
        <taxon>Naviculaceae</taxon>
        <taxon>Craspedostauros</taxon>
    </lineage>
</organism>
<feature type="region of interest" description="Disordered" evidence="1">
    <location>
        <begin position="1"/>
        <end position="81"/>
    </location>
</feature>
<accession>A0A7R9ZM61</accession>
<feature type="compositionally biased region" description="Pro residues" evidence="1">
    <location>
        <begin position="1"/>
        <end position="12"/>
    </location>
</feature>
<feature type="domain" description="DUF6824" evidence="2">
    <location>
        <begin position="91"/>
        <end position="178"/>
    </location>
</feature>
<feature type="region of interest" description="Disordered" evidence="1">
    <location>
        <begin position="333"/>
        <end position="377"/>
    </location>
</feature>
<protein>
    <recommendedName>
        <fullName evidence="2">DUF6824 domain-containing protein</fullName>
    </recommendedName>
</protein>
<feature type="region of interest" description="Disordered" evidence="1">
    <location>
        <begin position="273"/>
        <end position="321"/>
    </location>
</feature>
<feature type="compositionally biased region" description="Polar residues" evidence="1">
    <location>
        <begin position="302"/>
        <end position="321"/>
    </location>
</feature>
<feature type="compositionally biased region" description="Low complexity" evidence="1">
    <location>
        <begin position="41"/>
        <end position="63"/>
    </location>
</feature>
<dbReference type="AlphaFoldDB" id="A0A7R9ZM61"/>
<feature type="compositionally biased region" description="Low complexity" evidence="1">
    <location>
        <begin position="277"/>
        <end position="286"/>
    </location>
</feature>